<organism evidence="1 2">
    <name type="scientific">Nibrella saemangeumensis</name>
    <dbReference type="NCBI Taxonomy" id="1084526"/>
    <lineage>
        <taxon>Bacteria</taxon>
        <taxon>Pseudomonadati</taxon>
        <taxon>Bacteroidota</taxon>
        <taxon>Cytophagia</taxon>
        <taxon>Cytophagales</taxon>
        <taxon>Spirosomataceae</taxon>
        <taxon>Nibrella</taxon>
    </lineage>
</organism>
<accession>A0ABP8MKZ7</accession>
<keyword evidence="2" id="KW-1185">Reference proteome</keyword>
<dbReference type="Proteomes" id="UP001501175">
    <property type="component" value="Unassembled WGS sequence"/>
</dbReference>
<dbReference type="EMBL" id="BAABHD010000021">
    <property type="protein sequence ID" value="GAA4452102.1"/>
    <property type="molecule type" value="Genomic_DNA"/>
</dbReference>
<dbReference type="InterPro" id="IPR009409">
    <property type="entry name" value="DUF1059"/>
</dbReference>
<dbReference type="RefSeq" id="WP_345242146.1">
    <property type="nucleotide sequence ID" value="NZ_BAABHD010000021.1"/>
</dbReference>
<evidence type="ECO:0000313" key="2">
    <source>
        <dbReference type="Proteomes" id="UP001501175"/>
    </source>
</evidence>
<reference evidence="2" key="1">
    <citation type="journal article" date="2019" name="Int. J. Syst. Evol. Microbiol.">
        <title>The Global Catalogue of Microorganisms (GCM) 10K type strain sequencing project: providing services to taxonomists for standard genome sequencing and annotation.</title>
        <authorList>
            <consortium name="The Broad Institute Genomics Platform"/>
            <consortium name="The Broad Institute Genome Sequencing Center for Infectious Disease"/>
            <person name="Wu L."/>
            <person name="Ma J."/>
        </authorList>
    </citation>
    <scope>NUCLEOTIDE SEQUENCE [LARGE SCALE GENOMIC DNA]</scope>
    <source>
        <strain evidence="2">JCM 17927</strain>
    </source>
</reference>
<comment type="caution">
    <text evidence="1">The sequence shown here is derived from an EMBL/GenBank/DDBJ whole genome shotgun (WGS) entry which is preliminary data.</text>
</comment>
<gene>
    <name evidence="1" type="ORF">GCM10023189_15000</name>
</gene>
<sequence length="58" mass="6376">MKVLHCRDIGFDCEAVVRAESENEILQQAAAHASSVHQVTVTPEMAEQIKGLIQEENA</sequence>
<proteinExistence type="predicted"/>
<name>A0ABP8MKZ7_9BACT</name>
<dbReference type="Pfam" id="PF06348">
    <property type="entry name" value="DUF1059"/>
    <property type="match status" value="1"/>
</dbReference>
<evidence type="ECO:0000313" key="1">
    <source>
        <dbReference type="EMBL" id="GAA4452102.1"/>
    </source>
</evidence>
<evidence type="ECO:0008006" key="3">
    <source>
        <dbReference type="Google" id="ProtNLM"/>
    </source>
</evidence>
<protein>
    <recommendedName>
        <fullName evidence="3">DUF1059 domain-containing protein</fullName>
    </recommendedName>
</protein>